<gene>
    <name evidence="8" type="ordered locus">Sare_3966</name>
</gene>
<dbReference type="FunFam" id="1.20.1260.100:FF:000001">
    <property type="entry name" value="translocator protein 2"/>
    <property type="match status" value="1"/>
</dbReference>
<evidence type="ECO:0000256" key="5">
    <source>
        <dbReference type="ARBA" id="ARBA00023136"/>
    </source>
</evidence>
<feature type="transmembrane region" description="Helical" evidence="7">
    <location>
        <begin position="74"/>
        <end position="95"/>
    </location>
</feature>
<evidence type="ECO:0000256" key="1">
    <source>
        <dbReference type="ARBA" id="ARBA00004141"/>
    </source>
</evidence>
<dbReference type="STRING" id="391037.Sare_3966"/>
<dbReference type="KEGG" id="saq:Sare_3966"/>
<dbReference type="InterPro" id="IPR004307">
    <property type="entry name" value="TspO_MBR"/>
</dbReference>
<feature type="transmembrane region" description="Helical" evidence="7">
    <location>
        <begin position="128"/>
        <end position="148"/>
    </location>
</feature>
<comment type="subcellular location">
    <subcellularLocation>
        <location evidence="1">Membrane</location>
        <topology evidence="1">Multi-pass membrane protein</topology>
    </subcellularLocation>
</comment>
<protein>
    <submittedName>
        <fullName evidence="8">TspO and MBR like protein</fullName>
    </submittedName>
</protein>
<dbReference type="GO" id="GO:0033013">
    <property type="term" value="P:tetrapyrrole metabolic process"/>
    <property type="evidence" value="ECO:0007669"/>
    <property type="project" value="UniProtKB-ARBA"/>
</dbReference>
<proteinExistence type="inferred from homology"/>
<dbReference type="HOGENOM" id="CLU_091805_2_1_11"/>
<dbReference type="PANTHER" id="PTHR10057:SF0">
    <property type="entry name" value="TRANSLOCATOR PROTEIN"/>
    <property type="match status" value="1"/>
</dbReference>
<dbReference type="Gene3D" id="1.20.1260.100">
    <property type="entry name" value="TspO/MBR protein"/>
    <property type="match status" value="1"/>
</dbReference>
<accession>A8M1U5</accession>
<dbReference type="CDD" id="cd15904">
    <property type="entry name" value="TSPO_MBR"/>
    <property type="match status" value="1"/>
</dbReference>
<dbReference type="AlphaFoldDB" id="A8M1U5"/>
<sequence length="181" mass="19142">MGSTSSADGGGPGPARGSRTARGADPAGGRRRWWALPGFGMAVLVAAAIGGLGVRDANAAYVGLEQPSWAPPAWVFGPVWTVLYAMIAVSGWLAWRRSGFGPALWVWATQLGLNAVWSPLFFGAGQYGLAFADIVLLWLAIAGTVLAFHRISRAAAALMLPYWAWVTYAGALNLVIWQLNT</sequence>
<dbReference type="PANTHER" id="PTHR10057">
    <property type="entry name" value="PERIPHERAL-TYPE BENZODIAZEPINE RECEPTOR"/>
    <property type="match status" value="1"/>
</dbReference>
<feature type="transmembrane region" description="Helical" evidence="7">
    <location>
        <begin position="160"/>
        <end position="179"/>
    </location>
</feature>
<dbReference type="Pfam" id="PF03073">
    <property type="entry name" value="TspO_MBR"/>
    <property type="match status" value="1"/>
</dbReference>
<comment type="similarity">
    <text evidence="2">Belongs to the TspO/BZRP family.</text>
</comment>
<keyword evidence="5 7" id="KW-0472">Membrane</keyword>
<evidence type="ECO:0000256" key="4">
    <source>
        <dbReference type="ARBA" id="ARBA00022989"/>
    </source>
</evidence>
<evidence type="ECO:0000256" key="2">
    <source>
        <dbReference type="ARBA" id="ARBA00007524"/>
    </source>
</evidence>
<evidence type="ECO:0000256" key="7">
    <source>
        <dbReference type="SAM" id="Phobius"/>
    </source>
</evidence>
<evidence type="ECO:0000313" key="8">
    <source>
        <dbReference type="EMBL" id="ABV99756.1"/>
    </source>
</evidence>
<reference evidence="8" key="1">
    <citation type="submission" date="2007-10" db="EMBL/GenBank/DDBJ databases">
        <title>Complete sequence of Salinispora arenicola CNS-205.</title>
        <authorList>
            <consortium name="US DOE Joint Genome Institute"/>
            <person name="Copeland A."/>
            <person name="Lucas S."/>
            <person name="Lapidus A."/>
            <person name="Barry K."/>
            <person name="Glavina del Rio T."/>
            <person name="Dalin E."/>
            <person name="Tice H."/>
            <person name="Pitluck S."/>
            <person name="Foster B."/>
            <person name="Schmutz J."/>
            <person name="Larimer F."/>
            <person name="Land M."/>
            <person name="Hauser L."/>
            <person name="Kyrpides N."/>
            <person name="Ivanova N."/>
            <person name="Jensen P.R."/>
            <person name="Moore B.S."/>
            <person name="Penn K."/>
            <person name="Jenkins C."/>
            <person name="Udwary D."/>
            <person name="Xiang L."/>
            <person name="Gontang E."/>
            <person name="Richardson P."/>
        </authorList>
    </citation>
    <scope>NUCLEOTIDE SEQUENCE [LARGE SCALE GENOMIC DNA]</scope>
    <source>
        <strain evidence="8">CNS-205</strain>
    </source>
</reference>
<keyword evidence="4 7" id="KW-1133">Transmembrane helix</keyword>
<dbReference type="EMBL" id="CP000850">
    <property type="protein sequence ID" value="ABV99756.1"/>
    <property type="molecule type" value="Genomic_DNA"/>
</dbReference>
<dbReference type="eggNOG" id="COG3476">
    <property type="taxonomic scope" value="Bacteria"/>
</dbReference>
<dbReference type="GO" id="GO:0016020">
    <property type="term" value="C:membrane"/>
    <property type="evidence" value="ECO:0007669"/>
    <property type="project" value="UniProtKB-SubCell"/>
</dbReference>
<feature type="transmembrane region" description="Helical" evidence="7">
    <location>
        <begin position="102"/>
        <end position="122"/>
    </location>
</feature>
<keyword evidence="3 7" id="KW-0812">Transmembrane</keyword>
<dbReference type="OrthoDB" id="9795496at2"/>
<feature type="transmembrane region" description="Helical" evidence="7">
    <location>
        <begin position="33"/>
        <end position="54"/>
    </location>
</feature>
<evidence type="ECO:0000256" key="3">
    <source>
        <dbReference type="ARBA" id="ARBA00022692"/>
    </source>
</evidence>
<evidence type="ECO:0000256" key="6">
    <source>
        <dbReference type="SAM" id="MobiDB-lite"/>
    </source>
</evidence>
<dbReference type="PATRIC" id="fig|391037.6.peg.4000"/>
<dbReference type="InterPro" id="IPR038330">
    <property type="entry name" value="TspO/MBR-related_sf"/>
</dbReference>
<organism evidence="8">
    <name type="scientific">Salinispora arenicola (strain CNS-205)</name>
    <dbReference type="NCBI Taxonomy" id="391037"/>
    <lineage>
        <taxon>Bacteria</taxon>
        <taxon>Bacillati</taxon>
        <taxon>Actinomycetota</taxon>
        <taxon>Actinomycetes</taxon>
        <taxon>Micromonosporales</taxon>
        <taxon>Micromonosporaceae</taxon>
        <taxon>Salinispora</taxon>
    </lineage>
</organism>
<feature type="region of interest" description="Disordered" evidence="6">
    <location>
        <begin position="1"/>
        <end position="28"/>
    </location>
</feature>
<name>A8M1U5_SALAI</name>